<dbReference type="Proteomes" id="UP001172673">
    <property type="component" value="Unassembled WGS sequence"/>
</dbReference>
<evidence type="ECO:0000313" key="3">
    <source>
        <dbReference type="Proteomes" id="UP001172673"/>
    </source>
</evidence>
<protein>
    <recommendedName>
        <fullName evidence="4">Ethyl tert-butyl ether degradation EthD</fullName>
    </recommendedName>
</protein>
<dbReference type="PANTHER" id="PTHR40260:SF2">
    <property type="entry name" value="BLR8190 PROTEIN"/>
    <property type="match status" value="1"/>
</dbReference>
<keyword evidence="3" id="KW-1185">Reference proteome</keyword>
<reference evidence="2" key="1">
    <citation type="submission" date="2022-10" db="EMBL/GenBank/DDBJ databases">
        <title>Culturing micro-colonial fungi from biological soil crusts in the Mojave desert and describing Neophaeococcomyces mojavensis, and introducing the new genera and species Taxawa tesnikishii.</title>
        <authorList>
            <person name="Kurbessoian T."/>
            <person name="Stajich J.E."/>
        </authorList>
    </citation>
    <scope>NUCLEOTIDE SEQUENCE</scope>
    <source>
        <strain evidence="2">TK_41</strain>
    </source>
</reference>
<dbReference type="SUPFAM" id="SSF54909">
    <property type="entry name" value="Dimeric alpha+beta barrel"/>
    <property type="match status" value="1"/>
</dbReference>
<evidence type="ECO:0008006" key="4">
    <source>
        <dbReference type="Google" id="ProtNLM"/>
    </source>
</evidence>
<dbReference type="InterPro" id="IPR009799">
    <property type="entry name" value="EthD_dom"/>
</dbReference>
<proteinExistence type="inferred from homology"/>
<dbReference type="Gene3D" id="3.30.70.100">
    <property type="match status" value="1"/>
</dbReference>
<dbReference type="EMBL" id="JAPDRK010000010">
    <property type="protein sequence ID" value="KAJ9608025.1"/>
    <property type="molecule type" value="Genomic_DNA"/>
</dbReference>
<evidence type="ECO:0000313" key="2">
    <source>
        <dbReference type="EMBL" id="KAJ9608025.1"/>
    </source>
</evidence>
<dbReference type="InterPro" id="IPR011008">
    <property type="entry name" value="Dimeric_a/b-barrel"/>
</dbReference>
<organism evidence="2 3">
    <name type="scientific">Cladophialophora chaetospira</name>
    <dbReference type="NCBI Taxonomy" id="386627"/>
    <lineage>
        <taxon>Eukaryota</taxon>
        <taxon>Fungi</taxon>
        <taxon>Dikarya</taxon>
        <taxon>Ascomycota</taxon>
        <taxon>Pezizomycotina</taxon>
        <taxon>Eurotiomycetes</taxon>
        <taxon>Chaetothyriomycetidae</taxon>
        <taxon>Chaetothyriales</taxon>
        <taxon>Herpotrichiellaceae</taxon>
        <taxon>Cladophialophora</taxon>
    </lineage>
</organism>
<dbReference type="GO" id="GO:0016491">
    <property type="term" value="F:oxidoreductase activity"/>
    <property type="evidence" value="ECO:0007669"/>
    <property type="project" value="InterPro"/>
</dbReference>
<comment type="caution">
    <text evidence="2">The sequence shown here is derived from an EMBL/GenBank/DDBJ whole genome shotgun (WGS) entry which is preliminary data.</text>
</comment>
<dbReference type="AlphaFoldDB" id="A0AA38X702"/>
<gene>
    <name evidence="2" type="ORF">H2200_007013</name>
</gene>
<dbReference type="NCBIfam" id="TIGR02118">
    <property type="entry name" value="EthD family reductase"/>
    <property type="match status" value="1"/>
</dbReference>
<name>A0AA38X702_9EURO</name>
<sequence length="106" mass="12084">MPYIAMVAYPDTPDTNFNEKYYVENHLPMVYENWAQYGLLDWKVVSFDKNSDGSRTYLAAACMTWESAESFNNAIASDSMAMMVEDLKNFSNKQPVFLNGTIIGSR</sequence>
<evidence type="ECO:0000256" key="1">
    <source>
        <dbReference type="ARBA" id="ARBA00005986"/>
    </source>
</evidence>
<comment type="similarity">
    <text evidence="1">Belongs to the tpcK family.</text>
</comment>
<dbReference type="PANTHER" id="PTHR40260">
    <property type="entry name" value="BLR8190 PROTEIN"/>
    <property type="match status" value="1"/>
</dbReference>
<accession>A0AA38X702</accession>